<dbReference type="GO" id="GO:0006302">
    <property type="term" value="P:double-strand break repair"/>
    <property type="evidence" value="ECO:0007669"/>
    <property type="project" value="InterPro"/>
</dbReference>
<feature type="domain" description="Rad50/SbcC-type AAA" evidence="11">
    <location>
        <begin position="4"/>
        <end position="52"/>
    </location>
</feature>
<dbReference type="RefSeq" id="WP_166858776.1">
    <property type="nucleotide sequence ID" value="NZ_CP063989.1"/>
</dbReference>
<evidence type="ECO:0000256" key="9">
    <source>
        <dbReference type="SAM" id="Coils"/>
    </source>
</evidence>
<dbReference type="InterPro" id="IPR038729">
    <property type="entry name" value="Rad50/SbcC_AAA"/>
</dbReference>
<evidence type="ECO:0000256" key="8">
    <source>
        <dbReference type="PIRNR" id="PIRNR003128"/>
    </source>
</evidence>
<dbReference type="InterPro" id="IPR004604">
    <property type="entry name" value="DNA_recomb/repair_RecN"/>
</dbReference>
<dbReference type="GO" id="GO:0009432">
    <property type="term" value="P:SOS response"/>
    <property type="evidence" value="ECO:0007669"/>
    <property type="project" value="TreeGrafter"/>
</dbReference>
<sequence>MIESLHIEDLGVIERAELRLSPGLTALTGETGAGKTMVLTSLGLLLGQRAENTIVRTGTERALVEGTFVLDPDSRAAQRALDAGAELDDDLLIASRTVPAAGRSRAHLGGRSVPSGVLTEVGAHLVSVHGQSDQLRLRSASAQRAALDSLGGSEHTALCRRYAEAYRTLQRCERELADWQADAEDRAAEAARLRQWLEAVEAVAPQPGEDAALTLEADRLDHAEDLRLAAGSARTALAGDEDLPGEAPDVLALIAHAERALAPVADVDPVLAELAGRTRQLSVLAADTASDLGEYLASLDADPARLAWVQDRRGELARLIKEVGGPEEQIDDVDALLTFCERAAERLARIDGPADTSAVLTARRDAARDELGGLARELTAARTALAGLLEEAVTAELEGLQMKGARLIVALEALDEPGPTGAESVTLLLAAHPGAPALPLGKGASGGELSRIMLALEVVLAETSRATQDSPGLSGRFGHQRTLVFDEIDAGVGGRAAREIGRRLARLARSYQVVVVTHLAQVAAWADTQLVVHKEQTAEGRDDDASGDDPVITGPTRTRVLDVHGEDRVRELARMLSGHEDSDAALRHAAELLDEARVAQSQT</sequence>
<dbReference type="Proteomes" id="UP000594637">
    <property type="component" value="Chromosome"/>
</dbReference>
<evidence type="ECO:0000256" key="3">
    <source>
        <dbReference type="ARBA" id="ARBA00022741"/>
    </source>
</evidence>
<evidence type="ECO:0000256" key="2">
    <source>
        <dbReference type="ARBA" id="ARBA00021315"/>
    </source>
</evidence>
<organism evidence="12 13">
    <name type="scientific">Actinomyces respiraculi</name>
    <dbReference type="NCBI Taxonomy" id="2744574"/>
    <lineage>
        <taxon>Bacteria</taxon>
        <taxon>Bacillati</taxon>
        <taxon>Actinomycetota</taxon>
        <taxon>Actinomycetes</taxon>
        <taxon>Actinomycetales</taxon>
        <taxon>Actinomycetaceae</taxon>
        <taxon>Actinomyces</taxon>
    </lineage>
</organism>
<keyword evidence="5" id="KW-0067">ATP-binding</keyword>
<proteinExistence type="inferred from homology"/>
<keyword evidence="6 8" id="KW-0234">DNA repair</keyword>
<dbReference type="GO" id="GO:0005524">
    <property type="term" value="F:ATP binding"/>
    <property type="evidence" value="ECO:0007669"/>
    <property type="project" value="UniProtKB-KW"/>
</dbReference>
<dbReference type="GO" id="GO:0043590">
    <property type="term" value="C:bacterial nucleoid"/>
    <property type="evidence" value="ECO:0007669"/>
    <property type="project" value="TreeGrafter"/>
</dbReference>
<keyword evidence="4 8" id="KW-0227">DNA damage</keyword>
<dbReference type="SUPFAM" id="SSF52540">
    <property type="entry name" value="P-loop containing nucleoside triphosphate hydrolases"/>
    <property type="match status" value="2"/>
</dbReference>
<keyword evidence="13" id="KW-1185">Reference proteome</keyword>
<keyword evidence="3" id="KW-0547">Nucleotide-binding</keyword>
<dbReference type="PANTHER" id="PTHR11059:SF0">
    <property type="entry name" value="DNA REPAIR PROTEIN RECN"/>
    <property type="match status" value="1"/>
</dbReference>
<dbReference type="Pfam" id="PF13476">
    <property type="entry name" value="AAA_23"/>
    <property type="match status" value="1"/>
</dbReference>
<evidence type="ECO:0000256" key="6">
    <source>
        <dbReference type="ARBA" id="ARBA00023204"/>
    </source>
</evidence>
<feature type="region of interest" description="Disordered" evidence="10">
    <location>
        <begin position="536"/>
        <end position="556"/>
    </location>
</feature>
<accession>A0A7T0PX17</accession>
<feature type="coiled-coil region" evidence="9">
    <location>
        <begin position="162"/>
        <end position="189"/>
    </location>
</feature>
<gene>
    <name evidence="12" type="primary">recN</name>
    <name evidence="12" type="ORF">ID810_05370</name>
</gene>
<protein>
    <recommendedName>
        <fullName evidence="2 8">DNA repair protein RecN</fullName>
    </recommendedName>
    <alternativeName>
        <fullName evidence="7 8">Recombination protein N</fullName>
    </alternativeName>
</protein>
<evidence type="ECO:0000256" key="4">
    <source>
        <dbReference type="ARBA" id="ARBA00022763"/>
    </source>
</evidence>
<keyword evidence="9" id="KW-0175">Coiled coil</keyword>
<dbReference type="GO" id="GO:0006310">
    <property type="term" value="P:DNA recombination"/>
    <property type="evidence" value="ECO:0007669"/>
    <property type="project" value="InterPro"/>
</dbReference>
<dbReference type="NCBIfam" id="TIGR00634">
    <property type="entry name" value="recN"/>
    <property type="match status" value="1"/>
</dbReference>
<dbReference type="GO" id="GO:0016887">
    <property type="term" value="F:ATP hydrolysis activity"/>
    <property type="evidence" value="ECO:0007669"/>
    <property type="project" value="InterPro"/>
</dbReference>
<evidence type="ECO:0000256" key="5">
    <source>
        <dbReference type="ARBA" id="ARBA00022840"/>
    </source>
</evidence>
<comment type="function">
    <text evidence="8">May be involved in recombinational repair of damaged DNA.</text>
</comment>
<comment type="similarity">
    <text evidence="1 8">Belongs to the RecN family.</text>
</comment>
<dbReference type="Gene3D" id="3.40.50.300">
    <property type="entry name" value="P-loop containing nucleotide triphosphate hydrolases"/>
    <property type="match status" value="2"/>
</dbReference>
<dbReference type="PIRSF" id="PIRSF003128">
    <property type="entry name" value="RecN"/>
    <property type="match status" value="1"/>
</dbReference>
<dbReference type="AlphaFoldDB" id="A0A7T0PX17"/>
<evidence type="ECO:0000256" key="1">
    <source>
        <dbReference type="ARBA" id="ARBA00009441"/>
    </source>
</evidence>
<evidence type="ECO:0000256" key="10">
    <source>
        <dbReference type="SAM" id="MobiDB-lite"/>
    </source>
</evidence>
<evidence type="ECO:0000313" key="12">
    <source>
        <dbReference type="EMBL" id="QPL06324.1"/>
    </source>
</evidence>
<reference evidence="12 13" key="1">
    <citation type="submission" date="2020-11" db="EMBL/GenBank/DDBJ databases">
        <title>Actinomyces sp. ZJ750.</title>
        <authorList>
            <person name="Zhou J."/>
        </authorList>
    </citation>
    <scope>NUCLEOTIDE SEQUENCE [LARGE SCALE GENOMIC DNA]</scope>
    <source>
        <strain evidence="12 13">ZJ750</strain>
    </source>
</reference>
<dbReference type="PANTHER" id="PTHR11059">
    <property type="entry name" value="DNA REPAIR PROTEIN RECN"/>
    <property type="match status" value="1"/>
</dbReference>
<dbReference type="EMBL" id="CP063989">
    <property type="protein sequence ID" value="QPL06324.1"/>
    <property type="molecule type" value="Genomic_DNA"/>
</dbReference>
<evidence type="ECO:0000313" key="13">
    <source>
        <dbReference type="Proteomes" id="UP000594637"/>
    </source>
</evidence>
<evidence type="ECO:0000256" key="7">
    <source>
        <dbReference type="ARBA" id="ARBA00033408"/>
    </source>
</evidence>
<dbReference type="KEGG" id="arep:ID810_05370"/>
<name>A0A7T0PX17_9ACTO</name>
<dbReference type="InterPro" id="IPR027417">
    <property type="entry name" value="P-loop_NTPase"/>
</dbReference>
<dbReference type="CDD" id="cd03241">
    <property type="entry name" value="ABC_RecN"/>
    <property type="match status" value="1"/>
</dbReference>
<evidence type="ECO:0000259" key="11">
    <source>
        <dbReference type="Pfam" id="PF13476"/>
    </source>
</evidence>